<dbReference type="Proteomes" id="UP001180503">
    <property type="component" value="Unassembled WGS sequence"/>
</dbReference>
<name>A0ABU2QIJ3_9ACTN</name>
<reference evidence="2" key="1">
    <citation type="submission" date="2023-07" db="EMBL/GenBank/DDBJ databases">
        <title>30 novel species of actinomycetes from the DSMZ collection.</title>
        <authorList>
            <person name="Nouioui I."/>
        </authorList>
    </citation>
    <scope>NUCLEOTIDE SEQUENCE [LARGE SCALE GENOMIC DNA]</scope>
    <source>
        <strain evidence="2">DSM 41635</strain>
    </source>
</reference>
<accession>A0ABU2QIJ3</accession>
<dbReference type="EMBL" id="JAVRFB010000015">
    <property type="protein sequence ID" value="MDT0404241.1"/>
    <property type="molecule type" value="Genomic_DNA"/>
</dbReference>
<feature type="non-terminal residue" evidence="1">
    <location>
        <position position="1"/>
    </location>
</feature>
<proteinExistence type="predicted"/>
<comment type="caution">
    <text evidence="1">The sequence shown here is derived from an EMBL/GenBank/DDBJ whole genome shotgun (WGS) entry which is preliminary data.</text>
</comment>
<dbReference type="RefSeq" id="WP_234325410.1">
    <property type="nucleotide sequence ID" value="NZ_JAVRFB010000015.1"/>
</dbReference>
<evidence type="ECO:0000313" key="1">
    <source>
        <dbReference type="EMBL" id="MDT0404241.1"/>
    </source>
</evidence>
<protein>
    <submittedName>
        <fullName evidence="1">Uncharacterized protein</fullName>
    </submittedName>
</protein>
<evidence type="ECO:0000313" key="2">
    <source>
        <dbReference type="Proteomes" id="UP001180503"/>
    </source>
</evidence>
<sequence length="66" mass="7382">RAFLRALPFGLAFPTLSDLSDPISSVLSRFSLSRFPFRRFRLYQILSGLIPGQSGLPSRPLGRSDE</sequence>
<gene>
    <name evidence="1" type="ORF">RM528_20570</name>
</gene>
<organism evidence="1 2">
    <name type="scientific">Streptomyces edwardsiae</name>
    <dbReference type="NCBI Taxonomy" id="3075527"/>
    <lineage>
        <taxon>Bacteria</taxon>
        <taxon>Bacillati</taxon>
        <taxon>Actinomycetota</taxon>
        <taxon>Actinomycetes</taxon>
        <taxon>Kitasatosporales</taxon>
        <taxon>Streptomycetaceae</taxon>
        <taxon>Streptomyces</taxon>
    </lineage>
</organism>